<feature type="region of interest" description="Disordered" evidence="2">
    <location>
        <begin position="639"/>
        <end position="669"/>
    </location>
</feature>
<feature type="domain" description="Fibronectin type-III" evidence="4">
    <location>
        <begin position="2036"/>
        <end position="2149"/>
    </location>
</feature>
<dbReference type="PANTHER" id="PTHR13817">
    <property type="entry name" value="TITIN"/>
    <property type="match status" value="1"/>
</dbReference>
<dbReference type="SMART" id="SM00060">
    <property type="entry name" value="FN3"/>
    <property type="match status" value="9"/>
</dbReference>
<name>A0A8T0DJY5_9TREM</name>
<feature type="domain" description="Fibronectin type-III" evidence="4">
    <location>
        <begin position="1069"/>
        <end position="1183"/>
    </location>
</feature>
<evidence type="ECO:0000256" key="3">
    <source>
        <dbReference type="SAM" id="Phobius"/>
    </source>
</evidence>
<dbReference type="Proteomes" id="UP000699462">
    <property type="component" value="Unassembled WGS sequence"/>
</dbReference>
<evidence type="ECO:0000313" key="6">
    <source>
        <dbReference type="Proteomes" id="UP000699462"/>
    </source>
</evidence>
<feature type="region of interest" description="Disordered" evidence="2">
    <location>
        <begin position="389"/>
        <end position="418"/>
    </location>
</feature>
<feature type="compositionally biased region" description="Basic residues" evidence="2">
    <location>
        <begin position="403"/>
        <end position="415"/>
    </location>
</feature>
<protein>
    <recommendedName>
        <fullName evidence="4">Fibronectin type-III domain-containing protein</fullName>
    </recommendedName>
</protein>
<feature type="region of interest" description="Disordered" evidence="2">
    <location>
        <begin position="1597"/>
        <end position="1628"/>
    </location>
</feature>
<dbReference type="InterPro" id="IPR013783">
    <property type="entry name" value="Ig-like_fold"/>
</dbReference>
<dbReference type="PANTHER" id="PTHR13817:SF73">
    <property type="entry name" value="FIBRONECTIN TYPE-III DOMAIN-CONTAINING PROTEIN"/>
    <property type="match status" value="1"/>
</dbReference>
<organism evidence="5 6">
    <name type="scientific">Paragonimus westermani</name>
    <dbReference type="NCBI Taxonomy" id="34504"/>
    <lineage>
        <taxon>Eukaryota</taxon>
        <taxon>Metazoa</taxon>
        <taxon>Spiralia</taxon>
        <taxon>Lophotrochozoa</taxon>
        <taxon>Platyhelminthes</taxon>
        <taxon>Trematoda</taxon>
        <taxon>Digenea</taxon>
        <taxon>Plagiorchiida</taxon>
        <taxon>Troglotremata</taxon>
        <taxon>Troglotrematidae</taxon>
        <taxon>Paragonimus</taxon>
    </lineage>
</organism>
<dbReference type="OrthoDB" id="443915at2759"/>
<keyword evidence="3" id="KW-0812">Transmembrane</keyword>
<evidence type="ECO:0000259" key="4">
    <source>
        <dbReference type="PROSITE" id="PS50853"/>
    </source>
</evidence>
<feature type="domain" description="Fibronectin type-III" evidence="4">
    <location>
        <begin position="1758"/>
        <end position="1887"/>
    </location>
</feature>
<dbReference type="Gene3D" id="2.60.40.10">
    <property type="entry name" value="Immunoglobulins"/>
    <property type="match status" value="9"/>
</dbReference>
<feature type="region of interest" description="Disordered" evidence="2">
    <location>
        <begin position="542"/>
        <end position="567"/>
    </location>
</feature>
<keyword evidence="3" id="KW-0472">Membrane</keyword>
<dbReference type="EMBL" id="JTDF01004033">
    <property type="protein sequence ID" value="KAF8567288.1"/>
    <property type="molecule type" value="Genomic_DNA"/>
</dbReference>
<feature type="compositionally biased region" description="Low complexity" evidence="2">
    <location>
        <begin position="1610"/>
        <end position="1627"/>
    </location>
</feature>
<keyword evidence="3" id="KW-1133">Transmembrane helix</keyword>
<feature type="compositionally biased region" description="Basic and acidic residues" evidence="2">
    <location>
        <begin position="549"/>
        <end position="566"/>
    </location>
</feature>
<accession>A0A8T0DJY5</accession>
<proteinExistence type="predicted"/>
<keyword evidence="1" id="KW-0677">Repeat</keyword>
<dbReference type="InterPro" id="IPR050964">
    <property type="entry name" value="Striated_Muscle_Regulatory"/>
</dbReference>
<feature type="transmembrane region" description="Helical" evidence="3">
    <location>
        <begin position="2434"/>
        <end position="2457"/>
    </location>
</feature>
<comment type="caution">
    <text evidence="5">The sequence shown here is derived from an EMBL/GenBank/DDBJ whole genome shotgun (WGS) entry which is preliminary data.</text>
</comment>
<reference evidence="5 6" key="1">
    <citation type="submission" date="2019-07" db="EMBL/GenBank/DDBJ databases">
        <title>Annotation for the trematode Paragonimus westermani.</title>
        <authorList>
            <person name="Choi Y.-J."/>
        </authorList>
    </citation>
    <scope>NUCLEOTIDE SEQUENCE [LARGE SCALE GENOMIC DNA]</scope>
    <source>
        <strain evidence="5">180907_Pwestermani</strain>
    </source>
</reference>
<feature type="domain" description="Fibronectin type-III" evidence="4">
    <location>
        <begin position="1295"/>
        <end position="1392"/>
    </location>
</feature>
<feature type="domain" description="Fibronectin type-III" evidence="4">
    <location>
        <begin position="1649"/>
        <end position="1746"/>
    </location>
</feature>
<keyword evidence="6" id="KW-1185">Reference proteome</keyword>
<dbReference type="InterPro" id="IPR036116">
    <property type="entry name" value="FN3_sf"/>
</dbReference>
<sequence length="2488" mass="267463">MESGRTVKSVKGGSDLETNRNAIIDITSGKRSVDCHISDMYSTGVNFTSMDPETQSNMVRSARTDDRPLSSAVQRNGEHQQVNAIEKQEANTLNTTIIPNKRELDSNINSDSEKCQFVPQSIVSSLPYTSPPVVPDYSQVINMVSPLSEPVNPSTGYLPTAIVPTMHGAAYGASSLLLHPRGRPLIPTSLPLSVLPSINQPSLPLHSAQLPATQSSSSIPCGTELLMHSRDAVATTPSPLLMNSVTNSQIPATVITTSTVSEPHGNLVATNGAGAQNGDYYVMVHVDAGATFSVRVGDKIQHIPGPATVRMVSSSGPPIPMPMQVPVGHLVQQIVDEEGILKHVILSVYPGPSPPAHSQPISAAPVSPASSNTMNGIVATATGLIMDSSQHLHHPTAPVLPLPHHHHHHHTHAHLAHSPSSLASIGNHLLVGGTPGSLATPFSHSHPTGPPAGHYHSQFMVHPHLGAPTPAAPAPVGALAQSFLPALASHPQHPPHPHYIPRLPQQGLKPVPNSPLLLNGCLTDASVSTMFEATGSPEAISMNNVSERTNGDELDRKSSNTDHPTVDMDVSSMKRAISPSYNCELLDEIGTPSAVLSAASVMRDSDKTTPICRPGSSTCAVIPPSSVFQSTQVESLLPNSSGSYRSCNKDGYPQPASHVGSPIGSESVPTKLTTDIGEVVLSGSDWVNATSSEPEHRSAPHLINSPHHSNDLSSNLSQSPGVLTSGSGRRRTGRAGSGKAHGSFRTPTRPSGFGTVNKVHPTPNNYSSLSGSPVNSNLTSSSAIGDNIHSTCGPVNVDSCSIGRVSNGWSTESNGRASDVHRTYAQSRALPNLSLAASHTQFRGRRLPPHNINYLLNSPSEHAPQYMCSEQLEPATSAEAFGGSPHDLVAGSDKKDVSSAVLRWETERERETILSVLSSIPSPQVSEIKDSSALIHLSLPPDLCISVDQKPNHVDLANPSHTSNSELIESVDGHNESTPTSSSTLLFQSTGSSSWTLDENAIRFELHLAERDNAARFNRVFFGEATDISLQDLRPGSDYYVKYCCVYADLCGQFSPAVHFVTLSTEPSAPRNLTVVGHTRTSLHLKWSAAADNGSRVTAYIVEYAPAVPGYPPHAWHAGGDLELSNGDVVPAPHFVEGFHGLAKTCKLTQLNPSTDYLARVLAVNAYGRSPWSSIVTGSTSGSPPPTPQTPYLVHADVHTLTLAWHQPDFEQHSAPVSVHGGVGVAELSYTLEMDDEAMGHGFVTVFDGTGMEHCVENLRRNTRYRFRLAASNIDGRSRWTELVTFSTLPDRPSAPCNLRLANSIRPTRLSVSWDAPEDDGGLPVQAYRLELRLPYKIDSALDDDKPHQYPSENRSPQTGSAAGVLSNRALLCWPHVTGHPGTTTYASVPPSVDPDVTGPTLSSVPPKLVVHSSVWSTSRDTATVFSQCDLCNLQSAQLDSGSSIDSVLMEPYCEHEQRLDLPMGSYSFAWFIVYEGLGQTVTLERLLPGLQLCFRVRARSAPNSTNERLCKSLIDHDSFWGVPSSPVLKVTLPPVVPSAPSSAPRVVGSAKSTSLFLSWDAPKHTGGAPVLAYEASSVIILILLAVWQLDLESSRLSDDDESGTDSLPRSNSSRSSNRSRSASESSLCPLAEDRTRLRQYALPKSLTVPSAFERSSSMDSTLFKRTACYCSCSHYALHPHKHSVLDHRFPVSSSQHGSLVCSVPSTECRVNHLRPGRSYAFRVRACNLVGRGLWSPWSTCSTSPSPPAAPTRPPRVQPQLCTVNETTSTMVRISWTPVTRTNGAKLTGYLLEWQPLPPQTPYHTTTTMTTPNQTVVKKTYSHASISTSSHRHKGATDFQLLYSGPALSYELHGAQPASRLAFRVCAVNSAGPGPWGPVSTCLTPSAPPGQPGGLRAVECRLPNHAHVQWLSPQPNGSPITSFSIELIRMRKDFELSDSILDHEPNESSQLFDIPAPIPQSVPDTLDDRSTDLRVKVKSKNRDCAFPGDDWIPNLVGHLFTELYPDTWYRVRVRALNALGYGPFSAPLLFTTLPPIPSAPQFASPPSQLAATSVRLHWLPCSNTVSSPELGSRFTGRPSTSSSGLLYTLQCCSIGQPDSDWTTVYEGYETNYKVTRLWENTTYHFRVKASNITGSGDYGQIQSVTTLRLPPATVRGLKVTDLTPDSCQLEWTAVTQTGPDAVIYLAQLMPVLPNTHGPFTAITPIEVYRGSQTNCRVTDLPSGTEYVARVCAIRLCQPAACASPTQSVDSDQVDVPTQSECQSNYRLIELPGAFSHSITFSTRPAKGFRSAGLDLITPAYRETCTGKGAKLGWRLSAIICLPLRLLRLKSYSSVNNGGNTNNPGSSPRSVPTLAAWPITTGPVRRRAGGSAFISHVNTSPTVSLVPVSSTTAAPLLSQLSPTQQQLQRQPQSGTAHHSSSKRSQHLFRLSDRKLAFLFLILFATVTLLVSVGLQHLLVTQPTTTSSDTLVKLSAEAAKLPDVYRPLDS</sequence>
<feature type="domain" description="Fibronectin type-III" evidence="4">
    <location>
        <begin position="1945"/>
        <end position="2035"/>
    </location>
</feature>
<evidence type="ECO:0000256" key="1">
    <source>
        <dbReference type="ARBA" id="ARBA00022737"/>
    </source>
</evidence>
<feature type="domain" description="Fibronectin type-III" evidence="4">
    <location>
        <begin position="2150"/>
        <end position="2253"/>
    </location>
</feature>
<dbReference type="SUPFAM" id="SSF49265">
    <property type="entry name" value="Fibronectin type III"/>
    <property type="match status" value="7"/>
</dbReference>
<evidence type="ECO:0000313" key="5">
    <source>
        <dbReference type="EMBL" id="KAF8567288.1"/>
    </source>
</evidence>
<dbReference type="InterPro" id="IPR003961">
    <property type="entry name" value="FN3_dom"/>
</dbReference>
<feature type="compositionally biased region" description="Polar residues" evidence="2">
    <location>
        <begin position="711"/>
        <end position="722"/>
    </location>
</feature>
<feature type="region of interest" description="Disordered" evidence="2">
    <location>
        <begin position="2400"/>
        <end position="2423"/>
    </location>
</feature>
<dbReference type="Pfam" id="PF00041">
    <property type="entry name" value="fn3"/>
    <property type="match status" value="3"/>
</dbReference>
<feature type="domain" description="Fibronectin type-III" evidence="4">
    <location>
        <begin position="1187"/>
        <end position="1291"/>
    </location>
</feature>
<evidence type="ECO:0000256" key="2">
    <source>
        <dbReference type="SAM" id="MobiDB-lite"/>
    </source>
</evidence>
<dbReference type="PROSITE" id="PS50853">
    <property type="entry name" value="FN3"/>
    <property type="match status" value="8"/>
</dbReference>
<gene>
    <name evidence="5" type="ORF">P879_02890</name>
</gene>
<feature type="region of interest" description="Disordered" evidence="2">
    <location>
        <begin position="688"/>
        <end position="757"/>
    </location>
</feature>
<feature type="compositionally biased region" description="Low complexity" evidence="2">
    <location>
        <begin position="2400"/>
        <end position="2412"/>
    </location>
</feature>
<dbReference type="CDD" id="cd00063">
    <property type="entry name" value="FN3"/>
    <property type="match status" value="8"/>
</dbReference>